<dbReference type="Proteomes" id="UP000478052">
    <property type="component" value="Unassembled WGS sequence"/>
</dbReference>
<feature type="compositionally biased region" description="Polar residues" evidence="1">
    <location>
        <begin position="823"/>
        <end position="835"/>
    </location>
</feature>
<dbReference type="InterPro" id="IPR051681">
    <property type="entry name" value="Ser/Thr_Kinases-Pseudokinases"/>
</dbReference>
<dbReference type="SUPFAM" id="SSF56112">
    <property type="entry name" value="Protein kinase-like (PK-like)"/>
    <property type="match status" value="1"/>
</dbReference>
<dbReference type="GO" id="GO:0004706">
    <property type="term" value="F:JUN kinase kinase kinase activity"/>
    <property type="evidence" value="ECO:0007669"/>
    <property type="project" value="TreeGrafter"/>
</dbReference>
<dbReference type="AlphaFoldDB" id="A0A6G0ZD51"/>
<feature type="region of interest" description="Disordered" evidence="1">
    <location>
        <begin position="687"/>
        <end position="709"/>
    </location>
</feature>
<feature type="region of interest" description="Disordered" evidence="1">
    <location>
        <begin position="417"/>
        <end position="453"/>
    </location>
</feature>
<name>A0A6G0ZD51_APHCR</name>
<dbReference type="PROSITE" id="PS50011">
    <property type="entry name" value="PROTEIN_KINASE_DOM"/>
    <property type="match status" value="1"/>
</dbReference>
<evidence type="ECO:0000313" key="4">
    <source>
        <dbReference type="Proteomes" id="UP000478052"/>
    </source>
</evidence>
<dbReference type="Pfam" id="PF07714">
    <property type="entry name" value="PK_Tyr_Ser-Thr"/>
    <property type="match status" value="1"/>
</dbReference>
<feature type="region of interest" description="Disordered" evidence="1">
    <location>
        <begin position="721"/>
        <end position="742"/>
    </location>
</feature>
<evidence type="ECO:0000313" key="3">
    <source>
        <dbReference type="EMBL" id="KAF0768798.1"/>
    </source>
</evidence>
<dbReference type="PANTHER" id="PTHR44329">
    <property type="entry name" value="SERINE/THREONINE-PROTEIN KINASE TNNI3K-RELATED"/>
    <property type="match status" value="1"/>
</dbReference>
<dbReference type="InterPro" id="IPR011009">
    <property type="entry name" value="Kinase-like_dom_sf"/>
</dbReference>
<reference evidence="3 4" key="1">
    <citation type="submission" date="2019-08" db="EMBL/GenBank/DDBJ databases">
        <title>Whole genome of Aphis craccivora.</title>
        <authorList>
            <person name="Voronova N.V."/>
            <person name="Shulinski R.S."/>
            <person name="Bandarenka Y.V."/>
            <person name="Zhorov D.G."/>
            <person name="Warner D."/>
        </authorList>
    </citation>
    <scope>NUCLEOTIDE SEQUENCE [LARGE SCALE GENOMIC DNA]</scope>
    <source>
        <strain evidence="3">180601</strain>
        <tissue evidence="3">Whole Body</tissue>
    </source>
</reference>
<dbReference type="OrthoDB" id="339325at2759"/>
<feature type="region of interest" description="Disordered" evidence="1">
    <location>
        <begin position="823"/>
        <end position="919"/>
    </location>
</feature>
<feature type="compositionally biased region" description="Polar residues" evidence="1">
    <location>
        <begin position="853"/>
        <end position="866"/>
    </location>
</feature>
<keyword evidence="3" id="KW-0808">Transferase</keyword>
<evidence type="ECO:0000259" key="2">
    <source>
        <dbReference type="PROSITE" id="PS50011"/>
    </source>
</evidence>
<comment type="caution">
    <text evidence="3">The sequence shown here is derived from an EMBL/GenBank/DDBJ whole genome shotgun (WGS) entry which is preliminary data.</text>
</comment>
<keyword evidence="3" id="KW-0418">Kinase</keyword>
<feature type="compositionally biased region" description="Basic residues" evidence="1">
    <location>
        <begin position="562"/>
        <end position="578"/>
    </location>
</feature>
<feature type="domain" description="Protein kinase" evidence="2">
    <location>
        <begin position="1"/>
        <end position="144"/>
    </location>
</feature>
<dbReference type="GO" id="GO:0005524">
    <property type="term" value="F:ATP binding"/>
    <property type="evidence" value="ECO:0007669"/>
    <property type="project" value="InterPro"/>
</dbReference>
<dbReference type="InterPro" id="IPR001245">
    <property type="entry name" value="Ser-Thr/Tyr_kinase_cat_dom"/>
</dbReference>
<sequence length="919" mass="101957">MNLELGMLLNETIENNDLQFKTLKITDFGLAREVYKTTRMSAAGTYAWMAPEVIKKSIFSKASDVWSYGVLLWELLTGEMPYKGIDVLAVAYGVAVNKLTLPIPSTCPQPFRELMEACWHSDSHMRPSFEDILASLDDIVHSAFTQTPHESFHTLQDVWKVEIEQVLDGLRMKEKAFKSKEEELRCREEELSRAQVQQQIAEKHLKQRERDLEAREMELLKWELNIIMQQQQASPAIPTPNKRRGHFKKSNILKMLKKEPNQLPISSPSDFRHTITVQHTSDRKNRDASGPNSPPGSPNIPRLRAIALPADGVKGKTWGPSTFHQRERVQIICGSPSYPSSPATTSFKGWSRSAPNLEKHQLSVRSNFAALQEIGTRDKDDDDDAETINYSGPPMSAAYCWPDDYEDDDNLLRIQRSRSSDRHRTNTPGDEMPVPVSSKPSSSAAAAATTTATNHKTAPLLESVLRAAASMLAGFALGGADVRTCTSSGRNAVPTAGLQHISTDTSNTTTSTSDLNFCLNNSSACQYKHNTYHGPSSKHFRAPLSQSSDAKPLRFTDSPQHRLSRSRRKSRPPPRRKSSSVTRCTDDKSHHSFYGTTSSDYYQQTELSHTGYRQWSSDRSGYRQLSNDRCGVTGAGYEYENGDLYAYDNPTANHNDAIGGVDDPPSFGRSRYQCGGGNPTFTMELAETSSAVSHHPQRAPSTSPSLPYLHQRRAGDYSKYFSRDDRLPQPHSAEAPNRPTTLESQRLSNRLFKPNTIRDDRRRWWLLSLVIVVLRVSVLRGNAWHPIAVADAIVVPHYLSLLILMPGTPSRLRSSLKKTVYSSRQTAVGSSSPGVSPTNPTPPDSLTSDDSSYMSARDSSATSMSTARVRFSPVTLLDLPTHGQHQDSTVPLQAAASTSSSSSSAPNSRRSSSVSEFIA</sequence>
<feature type="compositionally biased region" description="Low complexity" evidence="1">
    <location>
        <begin position="894"/>
        <end position="919"/>
    </location>
</feature>
<dbReference type="PANTHER" id="PTHR44329:SF293">
    <property type="entry name" value="MITOGEN-ACTIVATED PROTEIN KINASE KINASE KINASE"/>
    <property type="match status" value="1"/>
</dbReference>
<feature type="compositionally biased region" description="Low complexity" evidence="1">
    <location>
        <begin position="441"/>
        <end position="453"/>
    </location>
</feature>
<feature type="region of interest" description="Disordered" evidence="1">
    <location>
        <begin position="536"/>
        <end position="589"/>
    </location>
</feature>
<keyword evidence="4" id="KW-1185">Reference proteome</keyword>
<protein>
    <submittedName>
        <fullName evidence="3">Mitogen-activated protein kinase kinase kinase 10 isoform X2</fullName>
    </submittedName>
</protein>
<dbReference type="Gene3D" id="1.10.510.10">
    <property type="entry name" value="Transferase(Phosphotransferase) domain 1"/>
    <property type="match status" value="1"/>
</dbReference>
<organism evidence="3 4">
    <name type="scientific">Aphis craccivora</name>
    <name type="common">Cowpea aphid</name>
    <dbReference type="NCBI Taxonomy" id="307492"/>
    <lineage>
        <taxon>Eukaryota</taxon>
        <taxon>Metazoa</taxon>
        <taxon>Ecdysozoa</taxon>
        <taxon>Arthropoda</taxon>
        <taxon>Hexapoda</taxon>
        <taxon>Insecta</taxon>
        <taxon>Pterygota</taxon>
        <taxon>Neoptera</taxon>
        <taxon>Paraneoptera</taxon>
        <taxon>Hemiptera</taxon>
        <taxon>Sternorrhyncha</taxon>
        <taxon>Aphidomorpha</taxon>
        <taxon>Aphidoidea</taxon>
        <taxon>Aphididae</taxon>
        <taxon>Aphidini</taxon>
        <taxon>Aphis</taxon>
        <taxon>Aphis</taxon>
    </lineage>
</organism>
<proteinExistence type="predicted"/>
<evidence type="ECO:0000256" key="1">
    <source>
        <dbReference type="SAM" id="MobiDB-lite"/>
    </source>
</evidence>
<dbReference type="EMBL" id="VUJU01000702">
    <property type="protein sequence ID" value="KAF0768798.1"/>
    <property type="molecule type" value="Genomic_DNA"/>
</dbReference>
<dbReference type="InterPro" id="IPR000719">
    <property type="entry name" value="Prot_kinase_dom"/>
</dbReference>
<gene>
    <name evidence="3" type="ORF">FWK35_00007637</name>
</gene>
<feature type="region of interest" description="Disordered" evidence="1">
    <location>
        <begin position="279"/>
        <end position="302"/>
    </location>
</feature>
<accession>A0A6G0ZD51</accession>